<sequence>MPDGTRQAVLRAAEATAPGEVRIVERPLSGPGPGEIRVRLEGCGVCASNLEPWAGQPWMSWPLAPGELGHEGWGRVEAVGDGVGTFVPGDRVAILGYRSYASHDTVPVDRAVPLPQALDGQPVPGEALGCAVSIFRKSGIGAGDTVAIVGTGFIGLLLVQLATAAGARVIALARRDAALDLAREMGAVETVRTDDHGATIARVRELTGGKMADVAIEAAGHQWPLDLAAELTRMGGRLVIAGFHQGPRQVNMLDWNWRALEIVNAHERDEAKVVDAMREGIAQLAEGALTLTPLLTHDYPLAEVGRALDATRDKPDGFVKAWVRC</sequence>
<evidence type="ECO:0000256" key="1">
    <source>
        <dbReference type="ARBA" id="ARBA00022723"/>
    </source>
</evidence>
<dbReference type="PROSITE" id="PS00059">
    <property type="entry name" value="ADH_ZINC"/>
    <property type="match status" value="1"/>
</dbReference>
<comment type="similarity">
    <text evidence="4">Belongs to the zinc-containing alcohol dehydrogenase family.</text>
</comment>
<dbReference type="PANTHER" id="PTHR43401:SF2">
    <property type="entry name" value="L-THREONINE 3-DEHYDROGENASE"/>
    <property type="match status" value="1"/>
</dbReference>
<dbReference type="InterPro" id="IPR036291">
    <property type="entry name" value="NAD(P)-bd_dom_sf"/>
</dbReference>
<keyword evidence="3" id="KW-0560">Oxidoreductase</keyword>
<dbReference type="EMBL" id="AONG01000017">
    <property type="protein sequence ID" value="KIQ68095.1"/>
    <property type="molecule type" value="Genomic_DNA"/>
</dbReference>
<keyword evidence="2 4" id="KW-0862">Zinc</keyword>
<keyword evidence="1 4" id="KW-0479">Metal-binding</keyword>
<dbReference type="CDD" id="cd08269">
    <property type="entry name" value="Zn_ADH9"/>
    <property type="match status" value="1"/>
</dbReference>
<feature type="domain" description="Enoyl reductase (ER)" evidence="5">
    <location>
        <begin position="16"/>
        <end position="308"/>
    </location>
</feature>
<accession>A0A0D0NID6</accession>
<dbReference type="Proteomes" id="UP000035100">
    <property type="component" value="Unassembled WGS sequence"/>
</dbReference>
<protein>
    <submittedName>
        <fullName evidence="6">Wenxma_16, whole genome shotgun sequence</fullName>
    </submittedName>
</protein>
<dbReference type="SUPFAM" id="SSF50129">
    <property type="entry name" value="GroES-like"/>
    <property type="match status" value="1"/>
</dbReference>
<dbReference type="AlphaFoldDB" id="A0A0D0NID6"/>
<dbReference type="STRING" id="1123501.Wenmar_03310"/>
<evidence type="ECO:0000256" key="4">
    <source>
        <dbReference type="RuleBase" id="RU361277"/>
    </source>
</evidence>
<evidence type="ECO:0000256" key="3">
    <source>
        <dbReference type="ARBA" id="ARBA00023002"/>
    </source>
</evidence>
<dbReference type="RefSeq" id="WP_018302542.1">
    <property type="nucleotide sequence ID" value="NZ_KB902285.1"/>
</dbReference>
<dbReference type="InterPro" id="IPR011032">
    <property type="entry name" value="GroES-like_sf"/>
</dbReference>
<name>A0A0D0NID6_9RHOB</name>
<dbReference type="PATRIC" id="fig|1123501.6.peg.3436"/>
<comment type="caution">
    <text evidence="6">The sequence shown here is derived from an EMBL/GenBank/DDBJ whole genome shotgun (WGS) entry which is preliminary data.</text>
</comment>
<dbReference type="GO" id="GO:0016616">
    <property type="term" value="F:oxidoreductase activity, acting on the CH-OH group of donors, NAD or NADP as acceptor"/>
    <property type="evidence" value="ECO:0007669"/>
    <property type="project" value="UniProtKB-ARBA"/>
</dbReference>
<dbReference type="InterPro" id="IPR002328">
    <property type="entry name" value="ADH_Zn_CS"/>
</dbReference>
<dbReference type="SMART" id="SM00829">
    <property type="entry name" value="PKS_ER"/>
    <property type="match status" value="1"/>
</dbReference>
<proteinExistence type="inferred from homology"/>
<dbReference type="InterPro" id="IPR013149">
    <property type="entry name" value="ADH-like_C"/>
</dbReference>
<dbReference type="Gene3D" id="3.40.50.720">
    <property type="entry name" value="NAD(P)-binding Rossmann-like Domain"/>
    <property type="match status" value="1"/>
</dbReference>
<reference evidence="6 7" key="1">
    <citation type="submission" date="2013-01" db="EMBL/GenBank/DDBJ databases">
        <authorList>
            <person name="Fiebig A."/>
            <person name="Goeker M."/>
            <person name="Klenk H.-P.P."/>
        </authorList>
    </citation>
    <scope>NUCLEOTIDE SEQUENCE [LARGE SCALE GENOMIC DNA]</scope>
    <source>
        <strain evidence="6 7">DSM 24838</strain>
    </source>
</reference>
<dbReference type="SUPFAM" id="SSF51735">
    <property type="entry name" value="NAD(P)-binding Rossmann-fold domains"/>
    <property type="match status" value="1"/>
</dbReference>
<evidence type="ECO:0000259" key="5">
    <source>
        <dbReference type="SMART" id="SM00829"/>
    </source>
</evidence>
<evidence type="ECO:0000256" key="2">
    <source>
        <dbReference type="ARBA" id="ARBA00022833"/>
    </source>
</evidence>
<comment type="cofactor">
    <cofactor evidence="4">
        <name>Zn(2+)</name>
        <dbReference type="ChEBI" id="CHEBI:29105"/>
    </cofactor>
</comment>
<dbReference type="eggNOG" id="COG1063">
    <property type="taxonomic scope" value="Bacteria"/>
</dbReference>
<keyword evidence="7" id="KW-1185">Reference proteome</keyword>
<dbReference type="PANTHER" id="PTHR43401">
    <property type="entry name" value="L-THREONINE 3-DEHYDROGENASE"/>
    <property type="match status" value="1"/>
</dbReference>
<dbReference type="GO" id="GO:0008270">
    <property type="term" value="F:zinc ion binding"/>
    <property type="evidence" value="ECO:0007669"/>
    <property type="project" value="InterPro"/>
</dbReference>
<evidence type="ECO:0000313" key="6">
    <source>
        <dbReference type="EMBL" id="KIQ68095.1"/>
    </source>
</evidence>
<dbReference type="OrthoDB" id="9806940at2"/>
<gene>
    <name evidence="6" type="ORF">Wenmar_03310</name>
</gene>
<dbReference type="Pfam" id="PF08240">
    <property type="entry name" value="ADH_N"/>
    <property type="match status" value="1"/>
</dbReference>
<evidence type="ECO:0000313" key="7">
    <source>
        <dbReference type="Proteomes" id="UP000035100"/>
    </source>
</evidence>
<dbReference type="InterPro" id="IPR050129">
    <property type="entry name" value="Zn_alcohol_dh"/>
</dbReference>
<dbReference type="InterPro" id="IPR013154">
    <property type="entry name" value="ADH-like_N"/>
</dbReference>
<organism evidence="6 7">
    <name type="scientific">Wenxinia marina DSM 24838</name>
    <dbReference type="NCBI Taxonomy" id="1123501"/>
    <lineage>
        <taxon>Bacteria</taxon>
        <taxon>Pseudomonadati</taxon>
        <taxon>Pseudomonadota</taxon>
        <taxon>Alphaproteobacteria</taxon>
        <taxon>Rhodobacterales</taxon>
        <taxon>Roseobacteraceae</taxon>
        <taxon>Wenxinia</taxon>
    </lineage>
</organism>
<dbReference type="InterPro" id="IPR020843">
    <property type="entry name" value="ER"/>
</dbReference>
<dbReference type="Pfam" id="PF00107">
    <property type="entry name" value="ADH_zinc_N"/>
    <property type="match status" value="1"/>
</dbReference>
<dbReference type="Gene3D" id="3.90.180.10">
    <property type="entry name" value="Medium-chain alcohol dehydrogenases, catalytic domain"/>
    <property type="match status" value="2"/>
</dbReference>